<evidence type="ECO:0000256" key="6">
    <source>
        <dbReference type="HAMAP-Rule" id="MF_00479"/>
    </source>
</evidence>
<keyword evidence="6" id="KW-0472">Membrane</keyword>
<keyword evidence="1 6" id="KW-0813">Transport</keyword>
<comment type="cofactor">
    <cofactor evidence="6">
        <name>FMN</name>
        <dbReference type="ChEBI" id="CHEBI:58210"/>
    </cofactor>
</comment>
<comment type="similarity">
    <text evidence="6">Belongs to the RnfG family.</text>
</comment>
<dbReference type="InterPro" id="IPR007329">
    <property type="entry name" value="FMN-bd"/>
</dbReference>
<comment type="subcellular location">
    <subcellularLocation>
        <location evidence="6">Cell inner membrane</location>
        <topology evidence="6">Single-pass membrane protein</topology>
    </subcellularLocation>
</comment>
<dbReference type="PANTHER" id="PTHR36118">
    <property type="entry name" value="ION-TRANSLOCATING OXIDOREDUCTASE COMPLEX SUBUNIT G"/>
    <property type="match status" value="1"/>
</dbReference>
<keyword evidence="6" id="KW-1278">Translocase</keyword>
<dbReference type="InterPro" id="IPR010209">
    <property type="entry name" value="Ion_transpt_RnfG/RsxG"/>
</dbReference>
<gene>
    <name evidence="6 8" type="primary">rnfG</name>
    <name evidence="8" type="ORF">SIN8267_02416</name>
</gene>
<dbReference type="PIRSF" id="PIRSF006091">
    <property type="entry name" value="E_trnsport_RnfG"/>
    <property type="match status" value="1"/>
</dbReference>
<evidence type="ECO:0000256" key="3">
    <source>
        <dbReference type="ARBA" id="ARBA00022630"/>
    </source>
</evidence>
<dbReference type="NCBIfam" id="TIGR01947">
    <property type="entry name" value="rnfG"/>
    <property type="match status" value="1"/>
</dbReference>
<keyword evidence="6" id="KW-0812">Transmembrane</keyword>
<dbReference type="Proteomes" id="UP000838100">
    <property type="component" value="Unassembled WGS sequence"/>
</dbReference>
<feature type="domain" description="FMN-binding" evidence="7">
    <location>
        <begin position="102"/>
        <end position="194"/>
    </location>
</feature>
<comment type="caution">
    <text evidence="8">The sequence shown here is derived from an EMBL/GenBank/DDBJ whole genome shotgun (WGS) entry which is preliminary data.</text>
</comment>
<dbReference type="EMBL" id="CAKLPX010000003">
    <property type="protein sequence ID" value="CAH0992297.1"/>
    <property type="molecule type" value="Genomic_DNA"/>
</dbReference>
<evidence type="ECO:0000256" key="4">
    <source>
        <dbReference type="ARBA" id="ARBA00022643"/>
    </source>
</evidence>
<protein>
    <recommendedName>
        <fullName evidence="6">Ion-translocating oxidoreductase complex subunit G</fullName>
        <ecNumber evidence="6">7.-.-.-</ecNumber>
    </recommendedName>
    <alternativeName>
        <fullName evidence="6">Rnf electron transport complex subunit G</fullName>
    </alternativeName>
</protein>
<keyword evidence="9" id="KW-1185">Reference proteome</keyword>
<keyword evidence="4 6" id="KW-0288">FMN</keyword>
<evidence type="ECO:0000259" key="7">
    <source>
        <dbReference type="SMART" id="SM00900"/>
    </source>
</evidence>
<evidence type="ECO:0000256" key="5">
    <source>
        <dbReference type="ARBA" id="ARBA00022982"/>
    </source>
</evidence>
<evidence type="ECO:0000313" key="9">
    <source>
        <dbReference type="Proteomes" id="UP000838100"/>
    </source>
</evidence>
<keyword evidence="6" id="KW-0997">Cell inner membrane</keyword>
<dbReference type="HAMAP" id="MF_00479">
    <property type="entry name" value="RsxG_RnfG"/>
    <property type="match status" value="1"/>
</dbReference>
<accession>A0ABN8EIV7</accession>
<comment type="function">
    <text evidence="6">Part of a membrane-bound complex that couples electron transfer with translocation of ions across the membrane.</text>
</comment>
<dbReference type="SMART" id="SM00900">
    <property type="entry name" value="FMN_bind"/>
    <property type="match status" value="1"/>
</dbReference>
<keyword evidence="2 6" id="KW-0597">Phosphoprotein</keyword>
<keyword evidence="6" id="KW-1133">Transmembrane helix</keyword>
<proteinExistence type="inferred from homology"/>
<dbReference type="RefSeq" id="WP_237444992.1">
    <property type="nucleotide sequence ID" value="NZ_CAKLPX010000003.1"/>
</dbReference>
<comment type="subunit">
    <text evidence="6">The complex is composed of six subunits: RnfA, RnfB, RnfC, RnfD, RnfE and RnfG.</text>
</comment>
<dbReference type="PANTHER" id="PTHR36118:SF1">
    <property type="entry name" value="ION-TRANSLOCATING OXIDOREDUCTASE COMPLEX SUBUNIT G"/>
    <property type="match status" value="1"/>
</dbReference>
<keyword evidence="3 6" id="KW-0285">Flavoprotein</keyword>
<evidence type="ECO:0000256" key="2">
    <source>
        <dbReference type="ARBA" id="ARBA00022553"/>
    </source>
</evidence>
<sequence>MLAKVIARNAMALGAFAIITTGAIAATYLGTKDRIAVEERAAQARALTEIITDDQHNNSMLDETVMLDDNSLLGLKQAKPAFIARLDGEFVAAILPAIAPDGYSGDIQLITGIYADGSVAGVRVLVHNETPGLGDKADRKKSDWVDGFAGRSLGNPGIEQWTVKKDRGEFDQFTGATITPRAITKAVARSLEYFEANKALFITDQAQGEQQ</sequence>
<evidence type="ECO:0000313" key="8">
    <source>
        <dbReference type="EMBL" id="CAH0992297.1"/>
    </source>
</evidence>
<feature type="modified residue" description="FMN phosphoryl threonine" evidence="6">
    <location>
        <position position="177"/>
    </location>
</feature>
<dbReference type="NCBIfam" id="NF002519">
    <property type="entry name" value="PRK01908.1"/>
    <property type="match status" value="1"/>
</dbReference>
<evidence type="ECO:0000256" key="1">
    <source>
        <dbReference type="ARBA" id="ARBA00022448"/>
    </source>
</evidence>
<organism evidence="8 9">
    <name type="scientific">Sinobacterium norvegicum</name>
    <dbReference type="NCBI Taxonomy" id="1641715"/>
    <lineage>
        <taxon>Bacteria</taxon>
        <taxon>Pseudomonadati</taxon>
        <taxon>Pseudomonadota</taxon>
        <taxon>Gammaproteobacteria</taxon>
        <taxon>Cellvibrionales</taxon>
        <taxon>Spongiibacteraceae</taxon>
        <taxon>Sinobacterium</taxon>
    </lineage>
</organism>
<dbReference type="EC" id="7.-.-.-" evidence="6"/>
<keyword evidence="6" id="KW-1003">Cell membrane</keyword>
<keyword evidence="5 6" id="KW-0249">Electron transport</keyword>
<name>A0ABN8EIV7_9GAMM</name>
<dbReference type="Pfam" id="PF04205">
    <property type="entry name" value="FMN_bind"/>
    <property type="match status" value="1"/>
</dbReference>
<reference evidence="8" key="1">
    <citation type="submission" date="2021-12" db="EMBL/GenBank/DDBJ databases">
        <authorList>
            <person name="Rodrigo-Torres L."/>
            <person name="Arahal R. D."/>
            <person name="Lucena T."/>
        </authorList>
    </citation>
    <scope>NUCLEOTIDE SEQUENCE</scope>
    <source>
        <strain evidence="8">CECT 8267</strain>
    </source>
</reference>